<dbReference type="HAMAP" id="MF_01477">
    <property type="entry name" value="Iojap_RsfS"/>
    <property type="match status" value="1"/>
</dbReference>
<dbReference type="PANTHER" id="PTHR21043:SF0">
    <property type="entry name" value="MITOCHONDRIAL ASSEMBLY OF RIBOSOMAL LARGE SUBUNIT PROTEIN 1"/>
    <property type="match status" value="1"/>
</dbReference>
<evidence type="ECO:0000313" key="4">
    <source>
        <dbReference type="Proteomes" id="UP001254257"/>
    </source>
</evidence>
<sequence>MAPATAADHPAAAGVTLALQVLEDMKAEDITVIDLVGKTSLADAMIIASGTVNRHVGAIADSLVEALKKAGEPTPKVEGVPACDWVLIDTGDIIIHVFRPEVRQFYNLEKMWGADRPHERLVG</sequence>
<dbReference type="InterPro" id="IPR043519">
    <property type="entry name" value="NT_sf"/>
</dbReference>
<comment type="caution">
    <text evidence="3">The sequence shown here is derived from an EMBL/GenBank/DDBJ whole genome shotgun (WGS) entry which is preliminary data.</text>
</comment>
<evidence type="ECO:0000256" key="2">
    <source>
        <dbReference type="HAMAP-Rule" id="MF_01477"/>
    </source>
</evidence>
<comment type="subunit">
    <text evidence="2">Interacts with ribosomal protein uL14 (rplN).</text>
</comment>
<dbReference type="Gene3D" id="3.30.460.10">
    <property type="entry name" value="Beta Polymerase, domain 2"/>
    <property type="match status" value="1"/>
</dbReference>
<keyword evidence="4" id="KW-1185">Reference proteome</keyword>
<dbReference type="SUPFAM" id="SSF81301">
    <property type="entry name" value="Nucleotidyltransferase"/>
    <property type="match status" value="1"/>
</dbReference>
<dbReference type="NCBIfam" id="TIGR00090">
    <property type="entry name" value="rsfS_iojap_ybeB"/>
    <property type="match status" value="1"/>
</dbReference>
<evidence type="ECO:0000256" key="1">
    <source>
        <dbReference type="ARBA" id="ARBA00010574"/>
    </source>
</evidence>
<keyword evidence="2" id="KW-0810">Translation regulation</keyword>
<reference evidence="3 4" key="1">
    <citation type="submission" date="2023-09" db="EMBL/GenBank/DDBJ databases">
        <title>Whole genome shotgun sequencing (WGS) of Bosea sp. ZW T0_25, isolated from stored onions (Allium cepa).</title>
        <authorList>
            <person name="Stoll D.A."/>
            <person name="Huch M."/>
        </authorList>
    </citation>
    <scope>NUCLEOTIDE SEQUENCE [LARGE SCALE GENOMIC DNA]</scope>
    <source>
        <strain evidence="3 4">ZW T0_25</strain>
    </source>
</reference>
<evidence type="ECO:0000313" key="3">
    <source>
        <dbReference type="EMBL" id="MDU0340686.1"/>
    </source>
</evidence>
<gene>
    <name evidence="2 3" type="primary">rsfS</name>
    <name evidence="3" type="ORF">RKE40_12365</name>
</gene>
<proteinExistence type="inferred from homology"/>
<comment type="similarity">
    <text evidence="1 2">Belongs to the Iojap/RsfS family.</text>
</comment>
<dbReference type="InterPro" id="IPR004394">
    <property type="entry name" value="Iojap/RsfS/C7orf30"/>
</dbReference>
<keyword evidence="2" id="KW-0678">Repressor</keyword>
<keyword evidence="2" id="KW-0963">Cytoplasm</keyword>
<dbReference type="Proteomes" id="UP001254257">
    <property type="component" value="Unassembled WGS sequence"/>
</dbReference>
<comment type="function">
    <text evidence="2">Functions as a ribosomal silencing factor. Interacts with ribosomal protein uL14 (rplN), blocking formation of intersubunit bridge B8. Prevents association of the 30S and 50S ribosomal subunits and the formation of functional ribosomes, thus repressing translation.</text>
</comment>
<protein>
    <recommendedName>
        <fullName evidence="2">Ribosomal silencing factor RsfS</fullName>
    </recommendedName>
</protein>
<comment type="subcellular location">
    <subcellularLocation>
        <location evidence="2">Cytoplasm</location>
    </subcellularLocation>
</comment>
<accession>A0ABU3S7K1</accession>
<organism evidence="3 4">
    <name type="scientific">Bosea rubneri</name>
    <dbReference type="NCBI Taxonomy" id="3075434"/>
    <lineage>
        <taxon>Bacteria</taxon>
        <taxon>Pseudomonadati</taxon>
        <taxon>Pseudomonadota</taxon>
        <taxon>Alphaproteobacteria</taxon>
        <taxon>Hyphomicrobiales</taxon>
        <taxon>Boseaceae</taxon>
        <taxon>Bosea</taxon>
    </lineage>
</organism>
<dbReference type="Pfam" id="PF02410">
    <property type="entry name" value="RsfS"/>
    <property type="match status" value="1"/>
</dbReference>
<dbReference type="PANTHER" id="PTHR21043">
    <property type="entry name" value="IOJAP SUPERFAMILY ORTHOLOG"/>
    <property type="match status" value="1"/>
</dbReference>
<name>A0ABU3S7K1_9HYPH</name>
<dbReference type="EMBL" id="JAWDID010000015">
    <property type="protein sequence ID" value="MDU0340686.1"/>
    <property type="molecule type" value="Genomic_DNA"/>
</dbReference>